<dbReference type="PROSITE" id="PS00599">
    <property type="entry name" value="AA_TRANSFER_CLASS_2"/>
    <property type="match status" value="1"/>
</dbReference>
<protein>
    <recommendedName>
        <fullName evidence="5">8-amino-7-oxononanoate synthase</fullName>
        <ecNumber evidence="5">2.3.1.47</ecNumber>
    </recommendedName>
    <alternativeName>
        <fullName evidence="9">7-keto-8-amino-pelargonic acid synthase</fullName>
    </alternativeName>
    <alternativeName>
        <fullName evidence="10">8-amino-7-ketopelargonate synthase</fullName>
    </alternativeName>
</protein>
<evidence type="ECO:0000313" key="15">
    <source>
        <dbReference type="Proteomes" id="UP001304300"/>
    </source>
</evidence>
<dbReference type="InterPro" id="IPR001917">
    <property type="entry name" value="Aminotrans_II_pyridoxalP_BS"/>
</dbReference>
<comment type="similarity">
    <text evidence="3">Belongs to the class-II pyridoxal-phosphate-dependent aminotransferase family. BioF subfamily.</text>
</comment>
<dbReference type="GO" id="GO:0030170">
    <property type="term" value="F:pyridoxal phosphate binding"/>
    <property type="evidence" value="ECO:0007669"/>
    <property type="project" value="InterPro"/>
</dbReference>
<dbReference type="Gene3D" id="3.90.1150.10">
    <property type="entry name" value="Aspartate Aminotransferase, domain 1"/>
    <property type="match status" value="1"/>
</dbReference>
<evidence type="ECO:0000256" key="8">
    <source>
        <dbReference type="ARBA" id="ARBA00022898"/>
    </source>
</evidence>
<evidence type="ECO:0000256" key="6">
    <source>
        <dbReference type="ARBA" id="ARBA00022679"/>
    </source>
</evidence>
<dbReference type="InterPro" id="IPR015421">
    <property type="entry name" value="PyrdxlP-dep_Trfase_major"/>
</dbReference>
<dbReference type="GO" id="GO:0008710">
    <property type="term" value="F:8-amino-7-oxononanoate synthase activity"/>
    <property type="evidence" value="ECO:0007669"/>
    <property type="project" value="UniProtKB-EC"/>
</dbReference>
<evidence type="ECO:0000256" key="1">
    <source>
        <dbReference type="ARBA" id="ARBA00001933"/>
    </source>
</evidence>
<keyword evidence="14" id="KW-0012">Acyltransferase</keyword>
<reference evidence="14 15" key="1">
    <citation type="submission" date="2023-10" db="EMBL/GenBank/DDBJ databases">
        <title>Rubellicoccus peritrichatus gen. nov., sp. nov., isolated from an algae of coral reef tank.</title>
        <authorList>
            <person name="Luo J."/>
        </authorList>
    </citation>
    <scope>NUCLEOTIDE SEQUENCE [LARGE SCALE GENOMIC DNA]</scope>
    <source>
        <strain evidence="14 15">CR14</strain>
    </source>
</reference>
<dbReference type="InterPro" id="IPR015424">
    <property type="entry name" value="PyrdxlP-dep_Trfase"/>
</dbReference>
<dbReference type="Proteomes" id="UP001304300">
    <property type="component" value="Chromosome"/>
</dbReference>
<evidence type="ECO:0000259" key="13">
    <source>
        <dbReference type="Pfam" id="PF00155"/>
    </source>
</evidence>
<keyword evidence="15" id="KW-1185">Reference proteome</keyword>
<comment type="subunit">
    <text evidence="4">Homodimer.</text>
</comment>
<organism evidence="14 15">
    <name type="scientific">Rubellicoccus peritrichatus</name>
    <dbReference type="NCBI Taxonomy" id="3080537"/>
    <lineage>
        <taxon>Bacteria</taxon>
        <taxon>Pseudomonadati</taxon>
        <taxon>Verrucomicrobiota</taxon>
        <taxon>Opitutia</taxon>
        <taxon>Puniceicoccales</taxon>
        <taxon>Cerasicoccaceae</taxon>
        <taxon>Rubellicoccus</taxon>
    </lineage>
</organism>
<evidence type="ECO:0000256" key="2">
    <source>
        <dbReference type="ARBA" id="ARBA00004746"/>
    </source>
</evidence>
<dbReference type="EMBL" id="CP136920">
    <property type="protein sequence ID" value="WOO41819.1"/>
    <property type="molecule type" value="Genomic_DNA"/>
</dbReference>
<keyword evidence="6 14" id="KW-0808">Transferase</keyword>
<dbReference type="InterPro" id="IPR004839">
    <property type="entry name" value="Aminotransferase_I/II_large"/>
</dbReference>
<dbReference type="AlphaFoldDB" id="A0AAQ3L8W8"/>
<comment type="pathway">
    <text evidence="2">Cofactor biosynthesis; biotin biosynthesis.</text>
</comment>
<dbReference type="InterPro" id="IPR050087">
    <property type="entry name" value="AON_synthase_class-II"/>
</dbReference>
<proteinExistence type="inferred from homology"/>
<accession>A0AAQ3L8W8</accession>
<dbReference type="Pfam" id="PF00155">
    <property type="entry name" value="Aminotran_1_2"/>
    <property type="match status" value="1"/>
</dbReference>
<dbReference type="EC" id="2.3.1.47" evidence="5"/>
<comment type="cofactor">
    <cofactor evidence="1 12">
        <name>pyridoxal 5'-phosphate</name>
        <dbReference type="ChEBI" id="CHEBI:597326"/>
    </cofactor>
</comment>
<dbReference type="InterPro" id="IPR015422">
    <property type="entry name" value="PyrdxlP-dep_Trfase_small"/>
</dbReference>
<feature type="domain" description="Aminotransferase class I/classII large" evidence="13">
    <location>
        <begin position="34"/>
        <end position="362"/>
    </location>
</feature>
<keyword evidence="8 12" id="KW-0663">Pyridoxal phosphate</keyword>
<keyword evidence="7" id="KW-0093">Biotin biosynthesis</keyword>
<sequence>MIDRLTERVQAALVQRDRDGLRRRLAARAVDQSLIDLSNNDYLRLSQHPKVIAAGKAALECWGASASASPLITGYTEEHAQLELRLAEWTGFSSGLVWNTGYAANQAVLSVFPKKGDLVLADRLIHNSMISGILRSGARLLRYDHLDVDHLEKLILEHHGNDRTIFVVTESVFSMDGDYPDLKTMAELKKRYGFVWIVDEAHAVGWYGKRGSGLVEETEVSDSVDVLVGTLGKGLGSMGAYTLFHDAALRDYLINFAGEFIYSTYLAPSCTAAARAAINITETLSDERSVWQSRSLKLRQEIAGAASGDSPIVPVVIGDPVETLRIAAELKTRGFLVGAVRPPTVPEGGSRLRISLNSQLSNADECSLIKAMQEVRP</sequence>
<evidence type="ECO:0000256" key="5">
    <source>
        <dbReference type="ARBA" id="ARBA00013187"/>
    </source>
</evidence>
<dbReference type="SUPFAM" id="SSF53383">
    <property type="entry name" value="PLP-dependent transferases"/>
    <property type="match status" value="1"/>
</dbReference>
<dbReference type="Gene3D" id="3.40.640.10">
    <property type="entry name" value="Type I PLP-dependent aspartate aminotransferase-like (Major domain)"/>
    <property type="match status" value="1"/>
</dbReference>
<name>A0AAQ3L8W8_9BACT</name>
<comment type="catalytic activity">
    <reaction evidence="11">
        <text>6-carboxyhexanoyl-[ACP] + L-alanine + H(+) = (8S)-8-amino-7-oxononanoate + holo-[ACP] + CO2</text>
        <dbReference type="Rhea" id="RHEA:42288"/>
        <dbReference type="Rhea" id="RHEA-COMP:9685"/>
        <dbReference type="Rhea" id="RHEA-COMP:9955"/>
        <dbReference type="ChEBI" id="CHEBI:15378"/>
        <dbReference type="ChEBI" id="CHEBI:16526"/>
        <dbReference type="ChEBI" id="CHEBI:57972"/>
        <dbReference type="ChEBI" id="CHEBI:64479"/>
        <dbReference type="ChEBI" id="CHEBI:78846"/>
        <dbReference type="ChEBI" id="CHEBI:149468"/>
        <dbReference type="EC" id="2.3.1.47"/>
    </reaction>
</comment>
<evidence type="ECO:0000256" key="9">
    <source>
        <dbReference type="ARBA" id="ARBA00032610"/>
    </source>
</evidence>
<gene>
    <name evidence="14" type="ORF">RZN69_01870</name>
</gene>
<dbReference type="PANTHER" id="PTHR13693">
    <property type="entry name" value="CLASS II AMINOTRANSFERASE/8-AMINO-7-OXONONANOATE SYNTHASE"/>
    <property type="match status" value="1"/>
</dbReference>
<dbReference type="GO" id="GO:0009102">
    <property type="term" value="P:biotin biosynthetic process"/>
    <property type="evidence" value="ECO:0007669"/>
    <property type="project" value="UniProtKB-KW"/>
</dbReference>
<evidence type="ECO:0000256" key="12">
    <source>
        <dbReference type="RuleBase" id="RU003693"/>
    </source>
</evidence>
<evidence type="ECO:0000256" key="4">
    <source>
        <dbReference type="ARBA" id="ARBA00011738"/>
    </source>
</evidence>
<evidence type="ECO:0000313" key="14">
    <source>
        <dbReference type="EMBL" id="WOO41819.1"/>
    </source>
</evidence>
<evidence type="ECO:0000256" key="7">
    <source>
        <dbReference type="ARBA" id="ARBA00022756"/>
    </source>
</evidence>
<dbReference type="PANTHER" id="PTHR13693:SF100">
    <property type="entry name" value="8-AMINO-7-OXONONANOATE SYNTHASE"/>
    <property type="match status" value="1"/>
</dbReference>
<evidence type="ECO:0000256" key="3">
    <source>
        <dbReference type="ARBA" id="ARBA00010008"/>
    </source>
</evidence>
<evidence type="ECO:0000256" key="11">
    <source>
        <dbReference type="ARBA" id="ARBA00047715"/>
    </source>
</evidence>
<evidence type="ECO:0000256" key="10">
    <source>
        <dbReference type="ARBA" id="ARBA00033381"/>
    </source>
</evidence>
<dbReference type="KEGG" id="puo:RZN69_01870"/>
<dbReference type="RefSeq" id="WP_317834303.1">
    <property type="nucleotide sequence ID" value="NZ_CP136920.1"/>
</dbReference>